<comment type="caution">
    <text evidence="3">The sequence shown here is derived from an EMBL/GenBank/DDBJ whole genome shotgun (WGS) entry which is preliminary data.</text>
</comment>
<accession>M7N281</accession>
<gene>
    <name evidence="3" type="ORF">ADICEAN_03559</name>
</gene>
<protein>
    <submittedName>
        <fullName evidence="3">TonB-linked outer membrane protein, SusC/RagA family</fullName>
    </submittedName>
</protein>
<dbReference type="STRING" id="1279009.ADICEAN_03559"/>
<keyword evidence="2" id="KW-0732">Signal</keyword>
<dbReference type="Pfam" id="PF13715">
    <property type="entry name" value="CarbopepD_reg_2"/>
    <property type="match status" value="1"/>
</dbReference>
<reference evidence="3 4" key="1">
    <citation type="journal article" date="2013" name="Genome Announc.">
        <title>Draft Genome Sequence of Cesiribacter andamanensis Strain AMV16T, Isolated from a Soil Sample from a Mud Volcano in the Andaman Islands, India.</title>
        <authorList>
            <person name="Shivaji S."/>
            <person name="Ara S."/>
            <person name="Begum Z."/>
            <person name="Srinivas T.N."/>
            <person name="Singh A."/>
            <person name="Kumar Pinnaka A."/>
        </authorList>
    </citation>
    <scope>NUCLEOTIDE SEQUENCE [LARGE SCALE GENOMIC DNA]</scope>
    <source>
        <strain evidence="3 4">AMV16</strain>
    </source>
</reference>
<dbReference type="OrthoDB" id="9758472at2"/>
<dbReference type="Proteomes" id="UP000011910">
    <property type="component" value="Unassembled WGS sequence"/>
</dbReference>
<dbReference type="InterPro" id="IPR008969">
    <property type="entry name" value="CarboxyPept-like_regulatory"/>
</dbReference>
<feature type="chain" id="PRO_5004081799" evidence="2">
    <location>
        <begin position="19"/>
        <end position="139"/>
    </location>
</feature>
<name>M7N281_9BACT</name>
<dbReference type="eggNOG" id="COG4773">
    <property type="taxonomic scope" value="Bacteria"/>
</dbReference>
<dbReference type="RefSeq" id="WP_009196940.1">
    <property type="nucleotide sequence ID" value="NZ_AODQ01000126.1"/>
</dbReference>
<dbReference type="EMBL" id="AODQ01000126">
    <property type="protein sequence ID" value="EMR01311.1"/>
    <property type="molecule type" value="Genomic_DNA"/>
</dbReference>
<feature type="signal peptide" evidence="2">
    <location>
        <begin position="1"/>
        <end position="18"/>
    </location>
</feature>
<evidence type="ECO:0000256" key="2">
    <source>
        <dbReference type="SAM" id="SignalP"/>
    </source>
</evidence>
<feature type="region of interest" description="Disordered" evidence="1">
    <location>
        <begin position="119"/>
        <end position="139"/>
    </location>
</feature>
<dbReference type="AlphaFoldDB" id="M7N281"/>
<evidence type="ECO:0000313" key="3">
    <source>
        <dbReference type="EMBL" id="EMR01311.1"/>
    </source>
</evidence>
<keyword evidence="4" id="KW-1185">Reference proteome</keyword>
<evidence type="ECO:0000313" key="4">
    <source>
        <dbReference type="Proteomes" id="UP000011910"/>
    </source>
</evidence>
<sequence>MKVLFTAILSLFYSAVLAQSTTITGTVSSSDGKPAEFVNVYNKGTTIGTATDQRGYFVILNAPLGPQTLVASFVGIQPVEKAILLQEGENQDVNLSLLESATALGEVVVMGQQRRTSTVTKTLTPLETSPSPSRLLTKS</sequence>
<proteinExistence type="predicted"/>
<organism evidence="3 4">
    <name type="scientific">Cesiribacter andamanensis AMV16</name>
    <dbReference type="NCBI Taxonomy" id="1279009"/>
    <lineage>
        <taxon>Bacteria</taxon>
        <taxon>Pseudomonadati</taxon>
        <taxon>Bacteroidota</taxon>
        <taxon>Cytophagia</taxon>
        <taxon>Cytophagales</taxon>
        <taxon>Cesiribacteraceae</taxon>
        <taxon>Cesiribacter</taxon>
    </lineage>
</organism>
<evidence type="ECO:0000256" key="1">
    <source>
        <dbReference type="SAM" id="MobiDB-lite"/>
    </source>
</evidence>
<dbReference type="SUPFAM" id="SSF49464">
    <property type="entry name" value="Carboxypeptidase regulatory domain-like"/>
    <property type="match status" value="1"/>
</dbReference>
<dbReference type="Gene3D" id="2.60.40.1120">
    <property type="entry name" value="Carboxypeptidase-like, regulatory domain"/>
    <property type="match status" value="1"/>
</dbReference>